<dbReference type="InterPro" id="IPR005543">
    <property type="entry name" value="PASTA_dom"/>
</dbReference>
<sequence>MSAQNQKVTGVLGAIAGMVGLSAVAGVLVTVMVTPALAVTGMAASNTIGIFESLPEYLRINEQTQRNVLYAQRTSDPADGYRAIATVYAENREEVGWDEVSQYIKDATVAGEDRRFYEHNGVDVQSIVRAAVGNAVSGGIESGASTLTMQLVKNIFITEALKAPTLEKRDELIAQAQEQTLERKLQEAKFAIGLEKDYTKDEILLAYLNIAGFGGNTYGIQAAAQQYFGVPASEVTIAQAASLIAIVQQPGARSLGTPENYAANQKRRDVILGFMYGEGYITEAEYREAIAIPVDEEFVQINPPQSGCFAAHPRAKFFCDYVINSVKDFEALGATEEERLEAWHLGGYDVYTTLNLSLQNATQERMWEVVPANVSQTNLGGVAVQVENGTGRVLSMAINKRFDNRSPDFGGGKPGTTAVNYATDRDYGGSSGFQVGSTYKIFTLLEWLEQNRGLREVVDTTRNRLQNSAFRDTCEDGGGPHGGPWNVGNFGPAAPALSVWDATVQSVNTAFAAMAEQLDLCEIRRTAEAMGVHRADGDPLQTNPSAILGTNEIAPLTMAAAYAAIGSGGIFCEPIIVDRFIDRDGKELKGQEQECRRALSEEVAAAATGPMRDVFGLGTARTSVVGDGIPLIGKTGTTDAAVHTWMAGGSTKVTTVVWVGNVVGQYNITFLPAGTLMRHNVFRIAQAEANRQYGGGQFPAVPARLLNGSGVTLPDVAGLTAEQAKDLLEGLGFRFEIGKRVDSDLAEGLIVTSSPKPGTLLARGQTVKVSISRGNLIVVPTVSRGDLTAPDAIAALNAAGFLTISEICQELPADSPPEKDNIVVDQTPKGGAKVKFGTAVTITVERLDCG</sequence>
<accession>A0A840X9C0</accession>
<proteinExistence type="predicted"/>
<keyword evidence="12" id="KW-1185">Reference proteome</keyword>
<dbReference type="Pfam" id="PF00912">
    <property type="entry name" value="Transgly"/>
    <property type="match status" value="1"/>
</dbReference>
<keyword evidence="6" id="KW-0511">Multifunctional enzyme</keyword>
<feature type="domain" description="PASTA" evidence="10">
    <location>
        <begin position="774"/>
        <end position="846"/>
    </location>
</feature>
<evidence type="ECO:0000256" key="6">
    <source>
        <dbReference type="ARBA" id="ARBA00023268"/>
    </source>
</evidence>
<dbReference type="Pfam" id="PF00905">
    <property type="entry name" value="Transpeptidase"/>
    <property type="match status" value="1"/>
</dbReference>
<organism evidence="11 12">
    <name type="scientific">Microcella frigidaquae</name>
    <dbReference type="NCBI Taxonomy" id="424758"/>
    <lineage>
        <taxon>Bacteria</taxon>
        <taxon>Bacillati</taxon>
        <taxon>Actinomycetota</taxon>
        <taxon>Actinomycetes</taxon>
        <taxon>Micrococcales</taxon>
        <taxon>Microbacteriaceae</taxon>
        <taxon>Microcella</taxon>
    </lineage>
</organism>
<feature type="transmembrane region" description="Helical" evidence="9">
    <location>
        <begin position="12"/>
        <end position="38"/>
    </location>
</feature>
<evidence type="ECO:0000313" key="12">
    <source>
        <dbReference type="Proteomes" id="UP000552883"/>
    </source>
</evidence>
<name>A0A840X9C0_9MICO</name>
<dbReference type="InterPro" id="IPR023346">
    <property type="entry name" value="Lysozyme-like_dom_sf"/>
</dbReference>
<dbReference type="Gene3D" id="3.40.710.10">
    <property type="entry name" value="DD-peptidase/beta-lactamase superfamily"/>
    <property type="match status" value="1"/>
</dbReference>
<dbReference type="PANTHER" id="PTHR32282:SF33">
    <property type="entry name" value="PEPTIDOGLYCAN GLYCOSYLTRANSFERASE"/>
    <property type="match status" value="1"/>
</dbReference>
<feature type="domain" description="PASTA" evidence="10">
    <location>
        <begin position="707"/>
        <end position="773"/>
    </location>
</feature>
<dbReference type="GO" id="GO:0006508">
    <property type="term" value="P:proteolysis"/>
    <property type="evidence" value="ECO:0007669"/>
    <property type="project" value="UniProtKB-KW"/>
</dbReference>
<dbReference type="SUPFAM" id="SSF53955">
    <property type="entry name" value="Lysozyme-like"/>
    <property type="match status" value="1"/>
</dbReference>
<evidence type="ECO:0000256" key="4">
    <source>
        <dbReference type="ARBA" id="ARBA00022679"/>
    </source>
</evidence>
<gene>
    <name evidence="11" type="ORF">BJ959_001181</name>
</gene>
<dbReference type="GO" id="GO:0008658">
    <property type="term" value="F:penicillin binding"/>
    <property type="evidence" value="ECO:0007669"/>
    <property type="project" value="InterPro"/>
</dbReference>
<dbReference type="PANTHER" id="PTHR32282">
    <property type="entry name" value="BINDING PROTEIN TRANSPEPTIDASE, PUTATIVE-RELATED"/>
    <property type="match status" value="1"/>
</dbReference>
<dbReference type="Gene3D" id="3.30.10.20">
    <property type="match status" value="2"/>
</dbReference>
<dbReference type="GO" id="GO:0009002">
    <property type="term" value="F:serine-type D-Ala-D-Ala carboxypeptidase activity"/>
    <property type="evidence" value="ECO:0007669"/>
    <property type="project" value="UniProtKB-EC"/>
</dbReference>
<comment type="catalytic activity">
    <reaction evidence="8">
        <text>[GlcNAc-(1-&gt;4)-Mur2Ac(oyl-L-Ala-gamma-D-Glu-L-Lys-D-Ala-D-Ala)](n)-di-trans,octa-cis-undecaprenyl diphosphate + beta-D-GlcNAc-(1-&gt;4)-Mur2Ac(oyl-L-Ala-gamma-D-Glu-L-Lys-D-Ala-D-Ala)-di-trans,octa-cis-undecaprenyl diphosphate = [GlcNAc-(1-&gt;4)-Mur2Ac(oyl-L-Ala-gamma-D-Glu-L-Lys-D-Ala-D-Ala)](n+1)-di-trans,octa-cis-undecaprenyl diphosphate + di-trans,octa-cis-undecaprenyl diphosphate + H(+)</text>
        <dbReference type="Rhea" id="RHEA:23708"/>
        <dbReference type="Rhea" id="RHEA-COMP:9602"/>
        <dbReference type="Rhea" id="RHEA-COMP:9603"/>
        <dbReference type="ChEBI" id="CHEBI:15378"/>
        <dbReference type="ChEBI" id="CHEBI:58405"/>
        <dbReference type="ChEBI" id="CHEBI:60033"/>
        <dbReference type="ChEBI" id="CHEBI:78435"/>
        <dbReference type="EC" id="2.4.99.28"/>
    </reaction>
</comment>
<evidence type="ECO:0000256" key="5">
    <source>
        <dbReference type="ARBA" id="ARBA00022801"/>
    </source>
</evidence>
<dbReference type="PROSITE" id="PS51178">
    <property type="entry name" value="PASTA"/>
    <property type="match status" value="2"/>
</dbReference>
<keyword evidence="9" id="KW-1133">Transmembrane helix</keyword>
<dbReference type="InterPro" id="IPR050396">
    <property type="entry name" value="Glycosyltr_51/Transpeptidase"/>
</dbReference>
<dbReference type="InterPro" id="IPR012338">
    <property type="entry name" value="Beta-lactam/transpept-like"/>
</dbReference>
<dbReference type="CDD" id="cd06577">
    <property type="entry name" value="PASTA_pknB"/>
    <property type="match status" value="2"/>
</dbReference>
<dbReference type="RefSeq" id="WP_153982941.1">
    <property type="nucleotide sequence ID" value="NZ_BAAANZ010000015.1"/>
</dbReference>
<keyword evidence="2" id="KW-0645">Protease</keyword>
<evidence type="ECO:0000256" key="9">
    <source>
        <dbReference type="SAM" id="Phobius"/>
    </source>
</evidence>
<dbReference type="OrthoDB" id="9766909at2"/>
<dbReference type="AlphaFoldDB" id="A0A840X9C0"/>
<protein>
    <submittedName>
        <fullName evidence="11">Membrane peptidoglycan carboxypeptidase</fullName>
    </submittedName>
</protein>
<evidence type="ECO:0000259" key="10">
    <source>
        <dbReference type="PROSITE" id="PS51178"/>
    </source>
</evidence>
<dbReference type="Pfam" id="PF03793">
    <property type="entry name" value="PASTA"/>
    <property type="match status" value="2"/>
</dbReference>
<comment type="catalytic activity">
    <reaction evidence="7">
        <text>Preferential cleavage: (Ac)2-L-Lys-D-Ala-|-D-Ala. Also transpeptidation of peptidyl-alanyl moieties that are N-acyl substituents of D-alanine.</text>
        <dbReference type="EC" id="3.4.16.4"/>
    </reaction>
</comment>
<keyword evidence="4" id="KW-0808">Transferase</keyword>
<keyword evidence="9" id="KW-0812">Transmembrane</keyword>
<keyword evidence="1 11" id="KW-0121">Carboxypeptidase</keyword>
<comment type="caution">
    <text evidence="11">The sequence shown here is derived from an EMBL/GenBank/DDBJ whole genome shotgun (WGS) entry which is preliminary data.</text>
</comment>
<reference evidence="11 12" key="1">
    <citation type="submission" date="2020-08" db="EMBL/GenBank/DDBJ databases">
        <title>Sequencing the genomes of 1000 actinobacteria strains.</title>
        <authorList>
            <person name="Klenk H.-P."/>
        </authorList>
    </citation>
    <scope>NUCLEOTIDE SEQUENCE [LARGE SCALE GENOMIC DNA]</scope>
    <source>
        <strain evidence="11 12">DSM 23889</strain>
    </source>
</reference>
<dbReference type="GO" id="GO:0009252">
    <property type="term" value="P:peptidoglycan biosynthetic process"/>
    <property type="evidence" value="ECO:0007669"/>
    <property type="project" value="TreeGrafter"/>
</dbReference>
<dbReference type="SMART" id="SM00740">
    <property type="entry name" value="PASTA"/>
    <property type="match status" value="2"/>
</dbReference>
<evidence type="ECO:0000256" key="2">
    <source>
        <dbReference type="ARBA" id="ARBA00022670"/>
    </source>
</evidence>
<evidence type="ECO:0000256" key="1">
    <source>
        <dbReference type="ARBA" id="ARBA00022645"/>
    </source>
</evidence>
<dbReference type="InterPro" id="IPR001264">
    <property type="entry name" value="Glyco_trans_51"/>
</dbReference>
<dbReference type="InterPro" id="IPR001460">
    <property type="entry name" value="PCN-bd_Tpept"/>
</dbReference>
<dbReference type="Proteomes" id="UP000552883">
    <property type="component" value="Unassembled WGS sequence"/>
</dbReference>
<dbReference type="GO" id="GO:0008955">
    <property type="term" value="F:peptidoglycan glycosyltransferase activity"/>
    <property type="evidence" value="ECO:0007669"/>
    <property type="project" value="UniProtKB-EC"/>
</dbReference>
<evidence type="ECO:0000256" key="8">
    <source>
        <dbReference type="ARBA" id="ARBA00049902"/>
    </source>
</evidence>
<dbReference type="SUPFAM" id="SSF56601">
    <property type="entry name" value="beta-lactamase/transpeptidase-like"/>
    <property type="match status" value="1"/>
</dbReference>
<evidence type="ECO:0000256" key="3">
    <source>
        <dbReference type="ARBA" id="ARBA00022676"/>
    </source>
</evidence>
<keyword evidence="9" id="KW-0472">Membrane</keyword>
<evidence type="ECO:0000313" key="11">
    <source>
        <dbReference type="EMBL" id="MBB5617685.1"/>
    </source>
</evidence>
<evidence type="ECO:0000256" key="7">
    <source>
        <dbReference type="ARBA" id="ARBA00034000"/>
    </source>
</evidence>
<dbReference type="InterPro" id="IPR036950">
    <property type="entry name" value="PBP_transglycosylase"/>
</dbReference>
<dbReference type="Gene3D" id="1.10.3810.10">
    <property type="entry name" value="Biosynthetic peptidoglycan transglycosylase-like"/>
    <property type="match status" value="1"/>
</dbReference>
<dbReference type="GO" id="GO:0030288">
    <property type="term" value="C:outer membrane-bounded periplasmic space"/>
    <property type="evidence" value="ECO:0007669"/>
    <property type="project" value="TreeGrafter"/>
</dbReference>
<keyword evidence="3" id="KW-0328">Glycosyltransferase</keyword>
<keyword evidence="5" id="KW-0378">Hydrolase</keyword>
<dbReference type="EMBL" id="JACHBS010000001">
    <property type="protein sequence ID" value="MBB5617685.1"/>
    <property type="molecule type" value="Genomic_DNA"/>
</dbReference>